<dbReference type="Pfam" id="PF09039">
    <property type="entry name" value="HTH_Tnp_Mu_2"/>
    <property type="match status" value="1"/>
</dbReference>
<dbReference type="Gene3D" id="3.30.420.10">
    <property type="entry name" value="Ribonuclease H-like superfamily/Ribonuclease H"/>
    <property type="match status" value="1"/>
</dbReference>
<dbReference type="AlphaFoldDB" id="Q8EDT9"/>
<proteinExistence type="predicted"/>
<dbReference type="HOGENOM" id="CLU_027265_1_0_6"/>
<dbReference type="Gene3D" id="1.10.10.60">
    <property type="entry name" value="Homeodomain-like"/>
    <property type="match status" value="2"/>
</dbReference>
<dbReference type="GO" id="GO:0003677">
    <property type="term" value="F:DNA binding"/>
    <property type="evidence" value="ECO:0007669"/>
    <property type="project" value="InterPro"/>
</dbReference>
<dbReference type="SUPFAM" id="SSF50610">
    <property type="entry name" value="mu transposase, C-terminal domain"/>
    <property type="match status" value="1"/>
</dbReference>
<dbReference type="SUPFAM" id="SSF46955">
    <property type="entry name" value="Putative DNA-binding domain"/>
    <property type="match status" value="1"/>
</dbReference>
<dbReference type="KEGG" id="son:SO_2654"/>
<dbReference type="InterPro" id="IPR015378">
    <property type="entry name" value="Transposase-like_Mu_C"/>
</dbReference>
<dbReference type="BioCyc" id="SONE211586:G1GMP-2437-MONOMER"/>
<dbReference type="Gene3D" id="6.10.250.2550">
    <property type="match status" value="1"/>
</dbReference>
<dbReference type="Gene3D" id="2.30.30.130">
    <property type="entry name" value="Transposase, Mu, C-terminal"/>
    <property type="match status" value="1"/>
</dbReference>
<dbReference type="GO" id="GO:0004803">
    <property type="term" value="F:transposase activity"/>
    <property type="evidence" value="ECO:0007669"/>
    <property type="project" value="InterPro"/>
</dbReference>
<organism evidence="2 3">
    <name type="scientific">Shewanella oneidensis (strain ATCC 700550 / JCM 31522 / CIP 106686 / LMG 19005 / NCIMB 14063 / MR-1)</name>
    <dbReference type="NCBI Taxonomy" id="211586"/>
    <lineage>
        <taxon>Bacteria</taxon>
        <taxon>Pseudomonadati</taxon>
        <taxon>Pseudomonadota</taxon>
        <taxon>Gammaproteobacteria</taxon>
        <taxon>Alteromonadales</taxon>
        <taxon>Shewanellaceae</taxon>
        <taxon>Shewanella</taxon>
    </lineage>
</organism>
<protein>
    <submittedName>
        <fullName evidence="2">Mu phage transposase OrfA TnpA_MuSo2</fullName>
    </submittedName>
</protein>
<dbReference type="Gene3D" id="1.10.10.10">
    <property type="entry name" value="Winged helix-like DNA-binding domain superfamily/Winged helix DNA-binding domain"/>
    <property type="match status" value="1"/>
</dbReference>
<dbReference type="InterPro" id="IPR009004">
    <property type="entry name" value="Transposase_Mu_C"/>
</dbReference>
<dbReference type="Pfam" id="PF02914">
    <property type="entry name" value="DDE_2"/>
    <property type="match status" value="1"/>
</dbReference>
<name>Q8EDT9_SHEON</name>
<dbReference type="InterPro" id="IPR003314">
    <property type="entry name" value="Mu-type_HTH"/>
</dbReference>
<dbReference type="EMBL" id="AE014299">
    <property type="protein sequence ID" value="AAN55682.1"/>
    <property type="molecule type" value="Genomic_DNA"/>
</dbReference>
<dbReference type="OrthoDB" id="5676324at2"/>
<dbReference type="PaxDb" id="211586-SO_2654"/>
<dbReference type="Pfam" id="PF02316">
    <property type="entry name" value="HTH_Tnp_Mu_1"/>
    <property type="match status" value="1"/>
</dbReference>
<dbReference type="InterPro" id="IPR009061">
    <property type="entry name" value="DNA-bd_dom_put_sf"/>
</dbReference>
<feature type="domain" description="HTH Mu-type" evidence="1">
    <location>
        <begin position="1"/>
        <end position="68"/>
    </location>
</feature>
<dbReference type="InterPro" id="IPR036397">
    <property type="entry name" value="RNaseH_sf"/>
</dbReference>
<dbReference type="RefSeq" id="WP_011072599.1">
    <property type="nucleotide sequence ID" value="NC_004347.2"/>
</dbReference>
<dbReference type="GO" id="GO:0015074">
    <property type="term" value="P:DNA integration"/>
    <property type="evidence" value="ECO:0007669"/>
    <property type="project" value="InterPro"/>
</dbReference>
<evidence type="ECO:0000313" key="2">
    <source>
        <dbReference type="EMBL" id="AAN55682.1"/>
    </source>
</evidence>
<dbReference type="InterPro" id="IPR009057">
    <property type="entry name" value="Homeodomain-like_sf"/>
</dbReference>
<dbReference type="InterPro" id="IPR012337">
    <property type="entry name" value="RNaseH-like_sf"/>
</dbReference>
<dbReference type="SUPFAM" id="SSF46689">
    <property type="entry name" value="Homeodomain-like"/>
    <property type="match status" value="2"/>
</dbReference>
<dbReference type="InterPro" id="IPR004189">
    <property type="entry name" value="Phage_Mu_transposase"/>
</dbReference>
<keyword evidence="3" id="KW-1185">Reference proteome</keyword>
<accession>Q8EDT9</accession>
<dbReference type="GO" id="GO:0006313">
    <property type="term" value="P:DNA transposition"/>
    <property type="evidence" value="ECO:0007669"/>
    <property type="project" value="InterPro"/>
</dbReference>
<dbReference type="PATRIC" id="fig|211586.12.peg.2555"/>
<dbReference type="InterPro" id="IPR036388">
    <property type="entry name" value="WH-like_DNA-bd_sf"/>
</dbReference>
<sequence length="669" mass="76086">MWVTAKECAGLAGLPTDHNNVRTRLFKMVKDRPDMYRKREGTKAFEWHISVLPLPVQTAIYKREGKIQLGDQILDLPKKKPQHSYCRDALWARWNQNHEDARNKALQALREVQAVHALKRNGISMMDAYTSVCEEYGVGLSTLRRHCAMVKGIDEADWAPALLPKHFEVAQAKKKNQFAFITPEAWEAFKTDYLRFEQPTMTVCYERLKEIAKDKGWAIPSLKSLSRRMDFEVPAQQLVLLRQGEHALHQLYPPQERSVEDMHAMQWINGDGYQHNVFVKWFNGEILRPKTWFWQDVYSRKIIGWRCDISENTDSIRLSLMDVFSTYGIPQELTIDNTRAAANKWMTGGVANRYRFKVKEDDPLGLIPMMGIKLHWSSVILGKGHGQAKPIERAFGVGGLEEYIDKHPSNHGAYTGSNPTAKPDNYGSKAIDAEVFIQTIAKGVEMYNAKVGRTTEACKGFMSFDQAFEASYQTAEIRKATKAQLYMMMLQAEAALVSKHGTLTLDAGGSIKGRKNRYYNEQLMNYVGKKLVARFDPQKLHDSIEVYALNGVHICTAECIEKDAFNDTQSARETKRKRTQFVKNNKQAAEAKLSVDMLELAAMMRPAAEEVIPETKVVQMVRPASFGNTAAAVAYEIEHEPEAEHRAQCAANFSESVALLKQQRLKNRL</sequence>
<dbReference type="PhylomeDB" id="Q8EDT9"/>
<dbReference type="SUPFAM" id="SSF53098">
    <property type="entry name" value="Ribonuclease H-like"/>
    <property type="match status" value="1"/>
</dbReference>
<dbReference type="InterPro" id="IPR015126">
    <property type="entry name" value="Mu_I-gamma"/>
</dbReference>
<evidence type="ECO:0000259" key="1">
    <source>
        <dbReference type="PROSITE" id="PS51702"/>
    </source>
</evidence>
<dbReference type="Proteomes" id="UP000008186">
    <property type="component" value="Chromosome"/>
</dbReference>
<reference evidence="2 3" key="2">
    <citation type="journal article" date="2005" name="Proteomics">
        <title>Global detection and characterization of hypothetical proteins in Shewanella oneidensis MR-1 using LC-MS based proteomics.</title>
        <authorList>
            <person name="Elias D.A."/>
            <person name="Monroe M.E."/>
            <person name="Marshall M.J."/>
            <person name="Romine M.F."/>
            <person name="Belieav A.S."/>
            <person name="Fredrickson J.K."/>
            <person name="Anderson G.A."/>
            <person name="Smith R.D."/>
            <person name="Lipton M.S."/>
        </authorList>
    </citation>
    <scope>NUCLEOTIDE SEQUENCE [LARGE SCALE GENOMIC DNA]</scope>
    <source>
        <strain evidence="3">ATCC 700550 / JCM 31522 / CIP 106686 / LMG 19005 / NCIMB 14063 / MR-1</strain>
    </source>
</reference>
<dbReference type="PROSITE" id="PS51702">
    <property type="entry name" value="HTH_MU"/>
    <property type="match status" value="1"/>
</dbReference>
<reference evidence="2 3" key="3">
    <citation type="journal article" date="2008" name="Appl. Environ. Microbiol.">
        <title>Identification of mobile elements and pseudogenes in the Shewanella oneidensis MR-1 genome.</title>
        <authorList>
            <person name="Romine M.F."/>
            <person name="Carlson T.S."/>
            <person name="Norbeck A.D."/>
            <person name="McCue L.A."/>
            <person name="Lipton M.S."/>
        </authorList>
    </citation>
    <scope>NUCLEOTIDE SEQUENCE [LARGE SCALE GENOMIC DNA]</scope>
    <source>
        <strain evidence="3">ATCC 700550 / JCM 31522 / CIP 106686 / LMG 19005 / NCIMB 14063 / MR-1</strain>
    </source>
</reference>
<evidence type="ECO:0000313" key="3">
    <source>
        <dbReference type="Proteomes" id="UP000008186"/>
    </source>
</evidence>
<reference evidence="2 3" key="1">
    <citation type="journal article" date="2002" name="Nat. Biotechnol.">
        <title>Genome sequence of the dissimilatory metal ion-reducing bacterium Shewanella oneidensis.</title>
        <authorList>
            <person name="Heidelberg J.F."/>
            <person name="Paulsen I.T."/>
            <person name="Nelson K.E."/>
            <person name="Gaidos E.J."/>
            <person name="Nelson W.C."/>
            <person name="Read T.D."/>
            <person name="Eisen J.A."/>
            <person name="Seshadri R."/>
            <person name="Ward N."/>
            <person name="Methe B."/>
            <person name="Clayton R.A."/>
            <person name="Meyer T."/>
            <person name="Tsapin A."/>
            <person name="Scott J."/>
            <person name="Beanan M."/>
            <person name="Brinkac L."/>
            <person name="Daugherty S."/>
            <person name="DeBoy R.T."/>
            <person name="Dodson R.J."/>
            <person name="Durkin A.S."/>
            <person name="Haft D.H."/>
            <person name="Kolonay J.F."/>
            <person name="Madupu R."/>
            <person name="Peterson J.D."/>
            <person name="Umayam L.A."/>
            <person name="White O."/>
            <person name="Wolf A.M."/>
            <person name="Vamathevan J."/>
            <person name="Weidman J."/>
            <person name="Impraim M."/>
            <person name="Lee K."/>
            <person name="Berry K."/>
            <person name="Lee C."/>
            <person name="Mueller J."/>
            <person name="Khouri H."/>
            <person name="Gill J."/>
            <person name="Utterback T.R."/>
            <person name="McDonald L.A."/>
            <person name="Feldblyum T.V."/>
            <person name="Smith H.O."/>
            <person name="Venter J.C."/>
            <person name="Nealson K.H."/>
            <person name="Fraser C.M."/>
        </authorList>
    </citation>
    <scope>NUCLEOTIDE SEQUENCE [LARGE SCALE GENOMIC DNA]</scope>
    <source>
        <strain evidence="3">ATCC 700550 / JCM 31522 / CIP 106686 / LMG 19005 / NCIMB 14063 / MR-1</strain>
    </source>
</reference>
<dbReference type="eggNOG" id="COG2801">
    <property type="taxonomic scope" value="Bacteria"/>
</dbReference>
<dbReference type="STRING" id="211586.SO_2654"/>
<gene>
    <name evidence="2" type="primary">tnpA</name>
    <name evidence="2" type="ordered locus">SO_2654</name>
</gene>
<reference evidence="2 3" key="4">
    <citation type="journal article" date="2011" name="BMC Genomics">
        <title>Genome-wide protein localization prediction strategies for gram negative bacteria.</title>
        <authorList>
            <person name="Romine M.F."/>
        </authorList>
    </citation>
    <scope>NUCLEOTIDE SEQUENCE [LARGE SCALE GENOMIC DNA]</scope>
    <source>
        <strain evidence="3">ATCC 700550 / JCM 31522 / CIP 106686 / LMG 19005 / NCIMB 14063 / MR-1</strain>
    </source>
</reference>
<dbReference type="Pfam" id="PF09299">
    <property type="entry name" value="Mu-transpos_C"/>
    <property type="match status" value="1"/>
</dbReference>